<dbReference type="EMBL" id="JBHSJH010000001">
    <property type="protein sequence ID" value="MFC4892181.1"/>
    <property type="molecule type" value="Genomic_DNA"/>
</dbReference>
<evidence type="ECO:0000256" key="3">
    <source>
        <dbReference type="ARBA" id="ARBA00022692"/>
    </source>
</evidence>
<protein>
    <recommendedName>
        <fullName evidence="6">Probable membrane transporter protein</fullName>
    </recommendedName>
</protein>
<feature type="transmembrane region" description="Helical" evidence="6">
    <location>
        <begin position="146"/>
        <end position="171"/>
    </location>
</feature>
<comment type="caution">
    <text evidence="7">The sequence shown here is derived from an EMBL/GenBank/DDBJ whole genome shotgun (WGS) entry which is preliminary data.</text>
</comment>
<feature type="transmembrane region" description="Helical" evidence="6">
    <location>
        <begin position="251"/>
        <end position="268"/>
    </location>
</feature>
<evidence type="ECO:0000256" key="1">
    <source>
        <dbReference type="ARBA" id="ARBA00004141"/>
    </source>
</evidence>
<gene>
    <name evidence="7" type="ORF">ACFPDQ_03865</name>
</gene>
<proteinExistence type="inferred from homology"/>
<evidence type="ECO:0000256" key="5">
    <source>
        <dbReference type="ARBA" id="ARBA00023136"/>
    </source>
</evidence>
<dbReference type="PANTHER" id="PTHR43701:SF2">
    <property type="entry name" value="MEMBRANE TRANSPORTER PROTEIN YJNA-RELATED"/>
    <property type="match status" value="1"/>
</dbReference>
<dbReference type="RefSeq" id="WP_119331248.1">
    <property type="nucleotide sequence ID" value="NZ_JBHSJH010000001.1"/>
</dbReference>
<keyword evidence="5 6" id="KW-0472">Membrane</keyword>
<dbReference type="InterPro" id="IPR002781">
    <property type="entry name" value="TM_pro_TauE-like"/>
</dbReference>
<dbReference type="Proteomes" id="UP001595926">
    <property type="component" value="Unassembled WGS sequence"/>
</dbReference>
<dbReference type="InterPro" id="IPR051598">
    <property type="entry name" value="TSUP/Inactive_protease-like"/>
</dbReference>
<evidence type="ECO:0000256" key="4">
    <source>
        <dbReference type="ARBA" id="ARBA00022989"/>
    </source>
</evidence>
<feature type="transmembrane region" description="Helical" evidence="6">
    <location>
        <begin position="183"/>
        <end position="205"/>
    </location>
</feature>
<name>A0ABV9TBI4_9GAMM</name>
<organism evidence="7 8">
    <name type="scientific">Pseudofrancisella aestuarii</name>
    <dbReference type="NCBI Taxonomy" id="2670347"/>
    <lineage>
        <taxon>Bacteria</taxon>
        <taxon>Pseudomonadati</taxon>
        <taxon>Pseudomonadota</taxon>
        <taxon>Gammaproteobacteria</taxon>
        <taxon>Thiotrichales</taxon>
        <taxon>Francisellaceae</taxon>
        <taxon>Pseudofrancisella</taxon>
    </lineage>
</organism>
<feature type="transmembrane region" description="Helical" evidence="6">
    <location>
        <begin position="217"/>
        <end position="239"/>
    </location>
</feature>
<keyword evidence="6" id="KW-1003">Cell membrane</keyword>
<feature type="transmembrane region" description="Helical" evidence="6">
    <location>
        <begin position="49"/>
        <end position="70"/>
    </location>
</feature>
<feature type="transmembrane region" description="Helical" evidence="6">
    <location>
        <begin position="82"/>
        <end position="102"/>
    </location>
</feature>
<evidence type="ECO:0000256" key="6">
    <source>
        <dbReference type="RuleBase" id="RU363041"/>
    </source>
</evidence>
<keyword evidence="4 6" id="KW-1133">Transmembrane helix</keyword>
<comment type="subcellular location">
    <subcellularLocation>
        <location evidence="6">Cell membrane</location>
        <topology evidence="6">Multi-pass membrane protein</topology>
    </subcellularLocation>
    <subcellularLocation>
        <location evidence="1">Membrane</location>
        <topology evidence="1">Multi-pass membrane protein</topology>
    </subcellularLocation>
</comment>
<comment type="similarity">
    <text evidence="2 6">Belongs to the 4-toluene sulfonate uptake permease (TSUP) (TC 2.A.102) family.</text>
</comment>
<dbReference type="Pfam" id="PF01925">
    <property type="entry name" value="TauE"/>
    <property type="match status" value="1"/>
</dbReference>
<reference evidence="8" key="1">
    <citation type="journal article" date="2019" name="Int. J. Syst. Evol. Microbiol.">
        <title>The Global Catalogue of Microorganisms (GCM) 10K type strain sequencing project: providing services to taxonomists for standard genome sequencing and annotation.</title>
        <authorList>
            <consortium name="The Broad Institute Genomics Platform"/>
            <consortium name="The Broad Institute Genome Sequencing Center for Infectious Disease"/>
            <person name="Wu L."/>
            <person name="Ma J."/>
        </authorList>
    </citation>
    <scope>NUCLEOTIDE SEQUENCE [LARGE SCALE GENOMIC DNA]</scope>
    <source>
        <strain evidence="8">CGMCC 1.13718</strain>
    </source>
</reference>
<keyword evidence="8" id="KW-1185">Reference proteome</keyword>
<accession>A0ABV9TBI4</accession>
<dbReference type="PANTHER" id="PTHR43701">
    <property type="entry name" value="MEMBRANE TRANSPORTER PROTEIN MJ0441-RELATED"/>
    <property type="match status" value="1"/>
</dbReference>
<evidence type="ECO:0000313" key="8">
    <source>
        <dbReference type="Proteomes" id="UP001595926"/>
    </source>
</evidence>
<feature type="transmembrane region" description="Helical" evidence="6">
    <location>
        <begin position="7"/>
        <end position="37"/>
    </location>
</feature>
<sequence>MLLIAICFILTGVLVGLLSGLFGLGGGLTVVPVMIIFLSAYEPSYSANFMHIAVATSLFVMIFTSLISTYAHHKAKNIVWKVVLPLKIGVIIGTIFGAIAATFLSSKILKIFFIFFLIFTILKWAYKLFTNKKTSNIIEFDEPKKILAGIYGFITGSIAVLLGIGSSVMIVPFLKHRNFSMSQAAAIASAITPFIALFGAITYIITGYNNVNIPSYCFGFVYLPAAVGLILGALIGAPLGTLLSTKIPYKIQNIIYLGFLILILFIMIS</sequence>
<keyword evidence="3 6" id="KW-0812">Transmembrane</keyword>
<feature type="transmembrane region" description="Helical" evidence="6">
    <location>
        <begin position="108"/>
        <end position="126"/>
    </location>
</feature>
<evidence type="ECO:0000313" key="7">
    <source>
        <dbReference type="EMBL" id="MFC4892181.1"/>
    </source>
</evidence>
<evidence type="ECO:0000256" key="2">
    <source>
        <dbReference type="ARBA" id="ARBA00009142"/>
    </source>
</evidence>